<proteinExistence type="evidence at transcript level"/>
<reference evidence="11" key="1">
    <citation type="submission" date="2009-03" db="EMBL/GenBank/DDBJ databases">
        <title>Caligus rogercresseyi ESTs and full-length cDNAs.</title>
        <authorList>
            <person name="Yasuike M."/>
            <person name="von Schalburg K."/>
            <person name="Cooper G."/>
            <person name="Leong J."/>
            <person name="Jones S.R.M."/>
            <person name="Koop B.F."/>
        </authorList>
    </citation>
    <scope>NUCLEOTIDE SEQUENCE</scope>
    <source>
        <tissue evidence="11">Whole tissue</tissue>
    </source>
</reference>
<gene>
    <name evidence="11" type="primary">AQP</name>
</gene>
<evidence type="ECO:0000256" key="10">
    <source>
        <dbReference type="SAM" id="Phobius"/>
    </source>
</evidence>
<evidence type="ECO:0000256" key="6">
    <source>
        <dbReference type="ARBA" id="ARBA00022737"/>
    </source>
</evidence>
<evidence type="ECO:0000256" key="1">
    <source>
        <dbReference type="ARBA" id="ARBA00004141"/>
    </source>
</evidence>
<dbReference type="GO" id="GO:0005886">
    <property type="term" value="C:plasma membrane"/>
    <property type="evidence" value="ECO:0007669"/>
    <property type="project" value="TreeGrafter"/>
</dbReference>
<evidence type="ECO:0000256" key="5">
    <source>
        <dbReference type="ARBA" id="ARBA00022692"/>
    </source>
</evidence>
<dbReference type="Gene3D" id="1.20.1080.10">
    <property type="entry name" value="Glycerol uptake facilitator protein"/>
    <property type="match status" value="1"/>
</dbReference>
<dbReference type="InterPro" id="IPR023271">
    <property type="entry name" value="Aquaporin-like"/>
</dbReference>
<dbReference type="PRINTS" id="PR00783">
    <property type="entry name" value="MINTRINSICP"/>
</dbReference>
<organism evidence="11">
    <name type="scientific">Caligus rogercresseyi</name>
    <name type="common">Sea louse</name>
    <dbReference type="NCBI Taxonomy" id="217165"/>
    <lineage>
        <taxon>Eukaryota</taxon>
        <taxon>Metazoa</taxon>
        <taxon>Ecdysozoa</taxon>
        <taxon>Arthropoda</taxon>
        <taxon>Crustacea</taxon>
        <taxon>Multicrustacea</taxon>
        <taxon>Hexanauplia</taxon>
        <taxon>Copepoda</taxon>
        <taxon>Siphonostomatoida</taxon>
        <taxon>Caligidae</taxon>
        <taxon>Caligus</taxon>
    </lineage>
</organism>
<dbReference type="InterPro" id="IPR022357">
    <property type="entry name" value="MIP_CS"/>
</dbReference>
<dbReference type="InterPro" id="IPR034294">
    <property type="entry name" value="Aquaporin_transptr"/>
</dbReference>
<feature type="transmembrane region" description="Helical" evidence="10">
    <location>
        <begin position="176"/>
        <end position="196"/>
    </location>
</feature>
<dbReference type="PANTHER" id="PTHR19139">
    <property type="entry name" value="AQUAPORIN TRANSPORTER"/>
    <property type="match status" value="1"/>
</dbReference>
<accession>C1BNY4</accession>
<name>C1BNY4_CALRO</name>
<comment type="similarity">
    <text evidence="2 9">Belongs to the MIP/aquaporin (TC 1.A.8) family.</text>
</comment>
<dbReference type="SUPFAM" id="SSF81338">
    <property type="entry name" value="Aquaporin-like"/>
    <property type="match status" value="1"/>
</dbReference>
<dbReference type="CDD" id="cd00333">
    <property type="entry name" value="MIP"/>
    <property type="match status" value="1"/>
</dbReference>
<evidence type="ECO:0000313" key="11">
    <source>
        <dbReference type="EMBL" id="ACO10737.1"/>
    </source>
</evidence>
<comment type="subunit">
    <text evidence="3">Homotetramer.</text>
</comment>
<dbReference type="AlphaFoldDB" id="C1BNY4"/>
<keyword evidence="6" id="KW-0677">Repeat</keyword>
<keyword evidence="5 9" id="KW-0812">Transmembrane</keyword>
<dbReference type="PROSITE" id="PS00221">
    <property type="entry name" value="MIP"/>
    <property type="match status" value="1"/>
</dbReference>
<evidence type="ECO:0000256" key="4">
    <source>
        <dbReference type="ARBA" id="ARBA00022448"/>
    </source>
</evidence>
<protein>
    <submittedName>
        <fullName evidence="11">Aquaporin AQPAe.a</fullName>
    </submittedName>
</protein>
<keyword evidence="4 9" id="KW-0813">Transport</keyword>
<evidence type="ECO:0000256" key="3">
    <source>
        <dbReference type="ARBA" id="ARBA00011881"/>
    </source>
</evidence>
<dbReference type="GO" id="GO:0015267">
    <property type="term" value="F:channel activity"/>
    <property type="evidence" value="ECO:0007669"/>
    <property type="project" value="InterPro"/>
</dbReference>
<dbReference type="Pfam" id="PF00230">
    <property type="entry name" value="MIP"/>
    <property type="match status" value="1"/>
</dbReference>
<dbReference type="InterPro" id="IPR000425">
    <property type="entry name" value="MIP"/>
</dbReference>
<comment type="subcellular location">
    <subcellularLocation>
        <location evidence="1">Membrane</location>
        <topology evidence="1">Multi-pass membrane protein</topology>
    </subcellularLocation>
</comment>
<dbReference type="PANTHER" id="PTHR19139:SF291">
    <property type="entry name" value="AQUAPORIN"/>
    <property type="match status" value="1"/>
</dbReference>
<feature type="transmembrane region" description="Helical" evidence="10">
    <location>
        <begin position="99"/>
        <end position="119"/>
    </location>
</feature>
<evidence type="ECO:0000256" key="2">
    <source>
        <dbReference type="ARBA" id="ARBA00006175"/>
    </source>
</evidence>
<feature type="transmembrane region" description="Helical" evidence="10">
    <location>
        <begin position="216"/>
        <end position="236"/>
    </location>
</feature>
<evidence type="ECO:0000256" key="9">
    <source>
        <dbReference type="RuleBase" id="RU000477"/>
    </source>
</evidence>
<keyword evidence="8 10" id="KW-0472">Membrane</keyword>
<feature type="transmembrane region" description="Helical" evidence="10">
    <location>
        <begin position="142"/>
        <end position="164"/>
    </location>
</feature>
<feature type="transmembrane region" description="Helical" evidence="10">
    <location>
        <begin position="22"/>
        <end position="46"/>
    </location>
</feature>
<keyword evidence="7 10" id="KW-1133">Transmembrane helix</keyword>
<dbReference type="EMBL" id="BT076313">
    <property type="protein sequence ID" value="ACO10737.1"/>
    <property type="molecule type" value="mRNA"/>
</dbReference>
<sequence>MTSRFLLSCPKIGLDELKNPGWVIKCLFAEFIGTFILVLIGCGSCLGGEKAEIVRISIAFGISVASAAQAFGHISGCHINPAVTIGLFFGRKIGLLKGLLYIAAQLLGGLSGAFILYLISNKSVRGASRIGMTAIDANLSPFQGFAVEFFITFILVLVVFGAAGDENNDVKGSPPLAIGLSITACHLLAIPLTGSSMNPARTFGPAVILNDWTNHWVYWAGPCLGGILASYTYMLLFTAPTKRPLGDQYGIVRTQ</sequence>
<evidence type="ECO:0000256" key="8">
    <source>
        <dbReference type="ARBA" id="ARBA00023136"/>
    </source>
</evidence>
<evidence type="ECO:0000256" key="7">
    <source>
        <dbReference type="ARBA" id="ARBA00022989"/>
    </source>
</evidence>
<dbReference type="NCBIfam" id="TIGR00861">
    <property type="entry name" value="MIP"/>
    <property type="match status" value="1"/>
</dbReference>